<evidence type="ECO:0000313" key="3">
    <source>
        <dbReference type="Proteomes" id="UP001500668"/>
    </source>
</evidence>
<feature type="region of interest" description="Disordered" evidence="1">
    <location>
        <begin position="26"/>
        <end position="141"/>
    </location>
</feature>
<dbReference type="Proteomes" id="UP001500668">
    <property type="component" value="Unassembled WGS sequence"/>
</dbReference>
<gene>
    <name evidence="2" type="ORF">GCM10010394_61330</name>
</gene>
<accession>A0ABP3S037</accession>
<sequence length="141" mass="14364">MLDRTASPGRGGCPCAAGTTGVHVPHSAAGVDNRQYVASSTPAARGAPESNIPPSPASPGMRAGAETAGAVEPVLLDGPTAPGVCVPGRARQPAPPFARTTSQPLRRIDPRGHSYSEVPRQASPAGHFSAGQRGFPRARDR</sequence>
<reference evidence="3" key="1">
    <citation type="journal article" date="2019" name="Int. J. Syst. Evol. Microbiol.">
        <title>The Global Catalogue of Microorganisms (GCM) 10K type strain sequencing project: providing services to taxonomists for standard genome sequencing and annotation.</title>
        <authorList>
            <consortium name="The Broad Institute Genomics Platform"/>
            <consortium name="The Broad Institute Genome Sequencing Center for Infectious Disease"/>
            <person name="Wu L."/>
            <person name="Ma J."/>
        </authorList>
    </citation>
    <scope>NUCLEOTIDE SEQUENCE [LARGE SCALE GENOMIC DNA]</scope>
    <source>
        <strain evidence="3">JCM 5067</strain>
    </source>
</reference>
<organism evidence="2 3">
    <name type="scientific">Streptomyces crystallinus</name>
    <dbReference type="NCBI Taxonomy" id="68191"/>
    <lineage>
        <taxon>Bacteria</taxon>
        <taxon>Bacillati</taxon>
        <taxon>Actinomycetota</taxon>
        <taxon>Actinomycetes</taxon>
        <taxon>Kitasatosporales</taxon>
        <taxon>Streptomycetaceae</taxon>
        <taxon>Streptomyces</taxon>
    </lineage>
</organism>
<dbReference type="EMBL" id="BAAACA010000046">
    <property type="protein sequence ID" value="GAA0622318.1"/>
    <property type="molecule type" value="Genomic_DNA"/>
</dbReference>
<evidence type="ECO:0000313" key="2">
    <source>
        <dbReference type="EMBL" id="GAA0622318.1"/>
    </source>
</evidence>
<keyword evidence="3" id="KW-1185">Reference proteome</keyword>
<name>A0ABP3S037_9ACTN</name>
<protein>
    <submittedName>
        <fullName evidence="2">Uncharacterized protein</fullName>
    </submittedName>
</protein>
<evidence type="ECO:0000256" key="1">
    <source>
        <dbReference type="SAM" id="MobiDB-lite"/>
    </source>
</evidence>
<comment type="caution">
    <text evidence="2">The sequence shown here is derived from an EMBL/GenBank/DDBJ whole genome shotgun (WGS) entry which is preliminary data.</text>
</comment>
<proteinExistence type="predicted"/>